<evidence type="ECO:0000313" key="7">
    <source>
        <dbReference type="EMBL" id="EDM02362.1"/>
    </source>
</evidence>
<dbReference type="AGR" id="RGD:620697"/>
<evidence type="ECO:0000256" key="5">
    <source>
        <dbReference type="ARBA" id="ARBA00023242"/>
    </source>
</evidence>
<sequence length="36" mass="4006">MAAVVQQNDLVFDFASNVMEDEQQVSQKKPGSCTFL</sequence>
<comment type="subcellular location">
    <subcellularLocation>
        <location evidence="1">Nucleus</location>
    </subcellularLocation>
</comment>
<evidence type="ECO:0000313" key="8">
    <source>
        <dbReference type="Proteomes" id="UP000234681"/>
    </source>
</evidence>
<keyword evidence="5" id="KW-0539">Nucleus</keyword>
<accession>A6HU02</accession>
<dbReference type="GO" id="GO:0005634">
    <property type="term" value="C:nucleus"/>
    <property type="evidence" value="ECO:0007669"/>
    <property type="project" value="UniProtKB-SubCell"/>
</dbReference>
<dbReference type="RGD" id="620697">
    <property type="gene designation" value="Elf1"/>
</dbReference>
<keyword evidence="4" id="KW-0804">Transcription</keyword>
<dbReference type="InterPro" id="IPR022084">
    <property type="entry name" value="TF_Elf_N"/>
</dbReference>
<dbReference type="Proteomes" id="UP000234681">
    <property type="component" value="Chromosome 15"/>
</dbReference>
<gene>
    <name evidence="7 9" type="primary">Elf1</name>
    <name evidence="7" type="ORF">rCG_37183</name>
</gene>
<feature type="domain" description="Transcription factor Elf N-terminal" evidence="6">
    <location>
        <begin position="2"/>
        <end position="27"/>
    </location>
</feature>
<protein>
    <submittedName>
        <fullName evidence="7">E74-like factor 1, isoform CRA_d</fullName>
    </submittedName>
</protein>
<dbReference type="GO" id="GO:0045893">
    <property type="term" value="P:positive regulation of DNA-templated transcription"/>
    <property type="evidence" value="ECO:0007669"/>
    <property type="project" value="UniProtKB-ARBA"/>
</dbReference>
<evidence type="ECO:0000313" key="9">
    <source>
        <dbReference type="RGD" id="620697"/>
    </source>
</evidence>
<evidence type="ECO:0000256" key="3">
    <source>
        <dbReference type="ARBA" id="ARBA00023015"/>
    </source>
</evidence>
<dbReference type="EMBL" id="CH473951">
    <property type="protein sequence ID" value="EDM02362.1"/>
    <property type="molecule type" value="Genomic_DNA"/>
</dbReference>
<evidence type="ECO:0000256" key="1">
    <source>
        <dbReference type="ARBA" id="ARBA00004123"/>
    </source>
</evidence>
<organism evidence="7 8">
    <name type="scientific">Rattus norvegicus</name>
    <name type="common">Rat</name>
    <dbReference type="NCBI Taxonomy" id="10116"/>
    <lineage>
        <taxon>Eukaryota</taxon>
        <taxon>Metazoa</taxon>
        <taxon>Chordata</taxon>
        <taxon>Craniata</taxon>
        <taxon>Vertebrata</taxon>
        <taxon>Euteleostomi</taxon>
        <taxon>Mammalia</taxon>
        <taxon>Eutheria</taxon>
        <taxon>Euarchontoglires</taxon>
        <taxon>Glires</taxon>
        <taxon>Rodentia</taxon>
        <taxon>Myomorpha</taxon>
        <taxon>Muroidea</taxon>
        <taxon>Muridae</taxon>
        <taxon>Murinae</taxon>
        <taxon>Rattus</taxon>
    </lineage>
</organism>
<reference evidence="7 8" key="1">
    <citation type="submission" date="2005-07" db="EMBL/GenBank/DDBJ databases">
        <authorList>
            <person name="Mural R.J."/>
            <person name="Li P.W."/>
            <person name="Adams M.D."/>
            <person name="Amanatides P.G."/>
            <person name="Baden-Tillson H."/>
            <person name="Barnstead M."/>
            <person name="Chin S.H."/>
            <person name="Dew I."/>
            <person name="Evans C.A."/>
            <person name="Ferriera S."/>
            <person name="Flanigan M."/>
            <person name="Fosler C."/>
            <person name="Glodek A."/>
            <person name="Gu Z."/>
            <person name="Holt R.A."/>
            <person name="Jennings D."/>
            <person name="Kraft C.L."/>
            <person name="Lu F."/>
            <person name="Nguyen T."/>
            <person name="Nusskern D.R."/>
            <person name="Pfannkoch C.M."/>
            <person name="Sitter C."/>
            <person name="Sutton G.G."/>
            <person name="Venter J.C."/>
            <person name="Wang Z."/>
            <person name="Woodage T."/>
            <person name="Zheng X.H."/>
            <person name="Zhong F."/>
        </authorList>
    </citation>
    <scope>NUCLEOTIDE SEQUENCE [LARGE SCALE GENOMIC DNA]</scope>
    <source>
        <strain>BN</strain>
        <strain evidence="8">Sprague-Dawley</strain>
    </source>
</reference>
<proteinExistence type="predicted"/>
<evidence type="ECO:0000259" key="6">
    <source>
        <dbReference type="Pfam" id="PF12310"/>
    </source>
</evidence>
<evidence type="ECO:0000256" key="2">
    <source>
        <dbReference type="ARBA" id="ARBA00022553"/>
    </source>
</evidence>
<keyword evidence="3" id="KW-0805">Transcription regulation</keyword>
<name>A6HU02_RAT</name>
<dbReference type="Pfam" id="PF12310">
    <property type="entry name" value="Elf-1_N"/>
    <property type="match status" value="1"/>
</dbReference>
<dbReference type="AlphaFoldDB" id="A6HU02"/>
<evidence type="ECO:0000256" key="4">
    <source>
        <dbReference type="ARBA" id="ARBA00023163"/>
    </source>
</evidence>
<keyword evidence="2" id="KW-0597">Phosphoprotein</keyword>